<accession>A0ABV9A010</accession>
<dbReference type="Gene3D" id="2.60.120.10">
    <property type="entry name" value="Jelly Rolls"/>
    <property type="match status" value="1"/>
</dbReference>
<dbReference type="Pfam" id="PF07883">
    <property type="entry name" value="Cupin_2"/>
    <property type="match status" value="1"/>
</dbReference>
<protein>
    <submittedName>
        <fullName evidence="2">Cupin domain-containing protein</fullName>
    </submittedName>
</protein>
<organism evidence="2 3">
    <name type="scientific">Chromobacterium aquaticum</name>
    <dbReference type="NCBI Taxonomy" id="467180"/>
    <lineage>
        <taxon>Bacteria</taxon>
        <taxon>Pseudomonadati</taxon>
        <taxon>Pseudomonadota</taxon>
        <taxon>Betaproteobacteria</taxon>
        <taxon>Neisseriales</taxon>
        <taxon>Chromobacteriaceae</taxon>
        <taxon>Chromobacterium</taxon>
    </lineage>
</organism>
<proteinExistence type="predicted"/>
<evidence type="ECO:0000259" key="1">
    <source>
        <dbReference type="Pfam" id="PF07883"/>
    </source>
</evidence>
<dbReference type="RefSeq" id="WP_231464048.1">
    <property type="nucleotide sequence ID" value="NZ_JAJOHW010000119.1"/>
</dbReference>
<reference evidence="3" key="1">
    <citation type="journal article" date="2019" name="Int. J. Syst. Evol. Microbiol.">
        <title>The Global Catalogue of Microorganisms (GCM) 10K type strain sequencing project: providing services to taxonomists for standard genome sequencing and annotation.</title>
        <authorList>
            <consortium name="The Broad Institute Genomics Platform"/>
            <consortium name="The Broad Institute Genome Sequencing Center for Infectious Disease"/>
            <person name="Wu L."/>
            <person name="Ma J."/>
        </authorList>
    </citation>
    <scope>NUCLEOTIDE SEQUENCE [LARGE SCALE GENOMIC DNA]</scope>
    <source>
        <strain evidence="3">CGMCC 4.7608</strain>
    </source>
</reference>
<dbReference type="InterPro" id="IPR014710">
    <property type="entry name" value="RmlC-like_jellyroll"/>
</dbReference>
<dbReference type="PANTHER" id="PTHR36114:SF1">
    <property type="entry name" value="16.7 KDA PROTEIN IN WHIE LOCUS"/>
    <property type="match status" value="1"/>
</dbReference>
<dbReference type="InterPro" id="IPR052044">
    <property type="entry name" value="PKS_Associated_Protein"/>
</dbReference>
<name>A0ABV9A010_9NEIS</name>
<comment type="caution">
    <text evidence="2">The sequence shown here is derived from an EMBL/GenBank/DDBJ whole genome shotgun (WGS) entry which is preliminary data.</text>
</comment>
<dbReference type="PANTHER" id="PTHR36114">
    <property type="entry name" value="16.7 KDA PROTEIN IN WHIE LOCUS"/>
    <property type="match status" value="1"/>
</dbReference>
<dbReference type="SUPFAM" id="SSF51182">
    <property type="entry name" value="RmlC-like cupins"/>
    <property type="match status" value="1"/>
</dbReference>
<dbReference type="Proteomes" id="UP001595999">
    <property type="component" value="Unassembled WGS sequence"/>
</dbReference>
<dbReference type="InterPro" id="IPR011051">
    <property type="entry name" value="RmlC_Cupin_sf"/>
</dbReference>
<dbReference type="EMBL" id="JBHSEK010000028">
    <property type="protein sequence ID" value="MFC4492406.1"/>
    <property type="molecule type" value="Genomic_DNA"/>
</dbReference>
<dbReference type="CDD" id="cd02226">
    <property type="entry name" value="cupin_YdbB-like"/>
    <property type="match status" value="1"/>
</dbReference>
<keyword evidence="3" id="KW-1185">Reference proteome</keyword>
<sequence length="124" mass="14581">MPRGFRAVRLEEKFALFQEQWRPKIIAQMNDYHFKLVKIQGDFIWHRHAETDEVFIVQEGCLRIDLRDRPPVWVNAGEMFVVPKGVEHKPYAEHEVKLMLVEPQGVRNTGEVVSERSAPADDWI</sequence>
<evidence type="ECO:0000313" key="2">
    <source>
        <dbReference type="EMBL" id="MFC4492406.1"/>
    </source>
</evidence>
<dbReference type="InterPro" id="IPR013096">
    <property type="entry name" value="Cupin_2"/>
</dbReference>
<gene>
    <name evidence="2" type="ORF">ACFO0R_22575</name>
</gene>
<feature type="domain" description="Cupin type-2" evidence="1">
    <location>
        <begin position="40"/>
        <end position="99"/>
    </location>
</feature>
<evidence type="ECO:0000313" key="3">
    <source>
        <dbReference type="Proteomes" id="UP001595999"/>
    </source>
</evidence>